<dbReference type="EMBL" id="LR797402">
    <property type="protein sequence ID" value="CAB4214567.1"/>
    <property type="molecule type" value="Genomic_DNA"/>
</dbReference>
<evidence type="ECO:0000313" key="1">
    <source>
        <dbReference type="EMBL" id="CAB4183487.1"/>
    </source>
</evidence>
<dbReference type="EMBL" id="LR798402">
    <property type="protein sequence ID" value="CAB5229272.1"/>
    <property type="molecule type" value="Genomic_DNA"/>
</dbReference>
<name>A0A6J7XDV7_9CAUD</name>
<reference evidence="3" key="1">
    <citation type="submission" date="2020-05" db="EMBL/GenBank/DDBJ databases">
        <authorList>
            <person name="Chiriac C."/>
            <person name="Salcher M."/>
            <person name="Ghai R."/>
            <person name="Kavagutti S V."/>
        </authorList>
    </citation>
    <scope>NUCLEOTIDE SEQUENCE</scope>
</reference>
<dbReference type="EMBL" id="LR797046">
    <property type="protein sequence ID" value="CAB4183487.1"/>
    <property type="molecule type" value="Genomic_DNA"/>
</dbReference>
<sequence>MRVLVACEYSGTVRDAFAKLGHDAWSCDILPTDSPGQHYQCDILDVIGNGWDLMIAHPPCTFLSNAGARFLYPNKVLNEDRLKQGMKAKTLFMVMLHGVNIAKVCIENPIPSTVFGLPKYDQIIQPYEYGHPVQKRTCLWLKGLPKLIPTNIVEERQSSKVPGNWFNKGGKDRQKARAKTFQGIADAMAQQWGSPCGS</sequence>
<protein>
    <recommendedName>
        <fullName evidence="4">S-adenosyl-L-methionine-dependent methyltransferase</fullName>
    </recommendedName>
</protein>
<evidence type="ECO:0000313" key="3">
    <source>
        <dbReference type="EMBL" id="CAB5229272.1"/>
    </source>
</evidence>
<gene>
    <name evidence="1" type="ORF">UFOVP1103_24</name>
    <name evidence="2" type="ORF">UFOVP1464_50</name>
    <name evidence="3" type="ORF">UFOVP1553_12</name>
</gene>
<evidence type="ECO:0000313" key="2">
    <source>
        <dbReference type="EMBL" id="CAB4214567.1"/>
    </source>
</evidence>
<accession>A0A6J7XDV7</accession>
<evidence type="ECO:0008006" key="4">
    <source>
        <dbReference type="Google" id="ProtNLM"/>
    </source>
</evidence>
<organism evidence="3">
    <name type="scientific">uncultured Caudovirales phage</name>
    <dbReference type="NCBI Taxonomy" id="2100421"/>
    <lineage>
        <taxon>Viruses</taxon>
        <taxon>Duplodnaviria</taxon>
        <taxon>Heunggongvirae</taxon>
        <taxon>Uroviricota</taxon>
        <taxon>Caudoviricetes</taxon>
        <taxon>Peduoviridae</taxon>
        <taxon>Maltschvirus</taxon>
        <taxon>Maltschvirus maltsch</taxon>
    </lineage>
</organism>
<proteinExistence type="predicted"/>